<keyword evidence="1" id="KW-0472">Membrane</keyword>
<feature type="transmembrane region" description="Helical" evidence="1">
    <location>
        <begin position="255"/>
        <end position="271"/>
    </location>
</feature>
<feature type="transmembrane region" description="Helical" evidence="1">
    <location>
        <begin position="397"/>
        <end position="421"/>
    </location>
</feature>
<keyword evidence="3" id="KW-1185">Reference proteome</keyword>
<feature type="transmembrane region" description="Helical" evidence="1">
    <location>
        <begin position="360"/>
        <end position="385"/>
    </location>
</feature>
<sequence>MPQGVQKLAQQGWQQETHPDGRIVLLPAGRVLLLDGDSGAADHKAEAGQTAVFLALLLALPMFGQSFHYMIDVPPLYFLSKAWPILTAPLALYALVRLSLPLLVLYGVLVAYVLGLTPLLSMIYFGTGLMDALATTAKTLPFLYYFSALGLLLLLRPRPETVVRAVLWLGAATFIAMALLWVVIPADFYKADPAQSKLFLLEAERGYRIFMPMFFGTIFIFYLTRRVFARQELATILVLLVCFALMVMIYKQRTVILAVLLTVGLIALAASSGWRRGLLLLFGTAGGLLAAGLIYAQFLERIEEALGASLTIRQLSITIATDYVLSNPLVMWFGAGSVTRLSDNNLQTILGNAHFYLADIGWLGIVFEYGLIGASLILAVYLASLRRIRRIQEATHYSMITAALGDHIVLMLITSLVYSLVFTPGEMATALALATYLGLHSDTSVPRP</sequence>
<dbReference type="AlphaFoldDB" id="K2J2V8"/>
<feature type="transmembrane region" description="Helical" evidence="1">
    <location>
        <begin position="103"/>
        <end position="126"/>
    </location>
</feature>
<dbReference type="eggNOG" id="ENOG502Z7YE">
    <property type="taxonomic scope" value="Bacteria"/>
</dbReference>
<protein>
    <recommendedName>
        <fullName evidence="4">O-antigen polymerase</fullName>
    </recommendedName>
</protein>
<evidence type="ECO:0000256" key="1">
    <source>
        <dbReference type="SAM" id="Phobius"/>
    </source>
</evidence>
<feature type="transmembrane region" description="Helical" evidence="1">
    <location>
        <begin position="278"/>
        <end position="298"/>
    </location>
</feature>
<evidence type="ECO:0008006" key="4">
    <source>
        <dbReference type="Google" id="ProtNLM"/>
    </source>
</evidence>
<name>K2J2V8_9PROT</name>
<reference evidence="2 3" key="1">
    <citation type="journal article" date="2012" name="J. Bacteriol.">
        <title>Genome Sequence of Oceanibaculum indicum Type Strain P24.</title>
        <authorList>
            <person name="Lai Q."/>
            <person name="Shao Z."/>
        </authorList>
    </citation>
    <scope>NUCLEOTIDE SEQUENCE [LARGE SCALE GENOMIC DNA]</scope>
    <source>
        <strain evidence="2 3">P24</strain>
    </source>
</reference>
<dbReference type="EMBL" id="AMRL01000005">
    <property type="protein sequence ID" value="EKE77336.1"/>
    <property type="molecule type" value="Genomic_DNA"/>
</dbReference>
<proteinExistence type="predicted"/>
<keyword evidence="1" id="KW-0812">Transmembrane</keyword>
<comment type="caution">
    <text evidence="2">The sequence shown here is derived from an EMBL/GenBank/DDBJ whole genome shotgun (WGS) entry which is preliminary data.</text>
</comment>
<feature type="transmembrane region" description="Helical" evidence="1">
    <location>
        <begin position="233"/>
        <end position="249"/>
    </location>
</feature>
<dbReference type="RefSeq" id="WP_008943837.1">
    <property type="nucleotide sequence ID" value="NZ_AMRL01000005.1"/>
</dbReference>
<feature type="transmembrane region" description="Helical" evidence="1">
    <location>
        <begin position="166"/>
        <end position="186"/>
    </location>
</feature>
<dbReference type="Proteomes" id="UP000006746">
    <property type="component" value="Unassembled WGS sequence"/>
</dbReference>
<accession>K2J2V8</accession>
<feature type="transmembrane region" description="Helical" evidence="1">
    <location>
        <begin position="132"/>
        <end position="154"/>
    </location>
</feature>
<feature type="transmembrane region" description="Helical" evidence="1">
    <location>
        <begin position="77"/>
        <end position="96"/>
    </location>
</feature>
<feature type="transmembrane region" description="Helical" evidence="1">
    <location>
        <begin position="51"/>
        <end position="71"/>
    </location>
</feature>
<evidence type="ECO:0000313" key="2">
    <source>
        <dbReference type="EMBL" id="EKE77336.1"/>
    </source>
</evidence>
<organism evidence="2 3">
    <name type="scientific">Oceanibaculum indicum P24</name>
    <dbReference type="NCBI Taxonomy" id="1207063"/>
    <lineage>
        <taxon>Bacteria</taxon>
        <taxon>Pseudomonadati</taxon>
        <taxon>Pseudomonadota</taxon>
        <taxon>Alphaproteobacteria</taxon>
        <taxon>Rhodospirillales</taxon>
        <taxon>Oceanibaculaceae</taxon>
        <taxon>Oceanibaculum</taxon>
    </lineage>
</organism>
<gene>
    <name evidence="2" type="ORF">P24_06127</name>
</gene>
<evidence type="ECO:0000313" key="3">
    <source>
        <dbReference type="Proteomes" id="UP000006746"/>
    </source>
</evidence>
<keyword evidence="1" id="KW-1133">Transmembrane helix</keyword>
<dbReference type="STRING" id="1207063.P24_06127"/>
<feature type="transmembrane region" description="Helical" evidence="1">
    <location>
        <begin position="206"/>
        <end position="224"/>
    </location>
</feature>